<sequence>MIDNYLAFPQFNPIIFSIGSVSLHWYGLMYLIGFVFALWLAIRRANKPGSHWSKEAVENLLYSGFLGVFIGGRVGYVLFYNFSQFLEDPLYLFKVWDGGMSFHGGLIGVIAVMLWFARRTKRHFFQVSDFIAPLIPFGLGAGRLGNFINGELWGRVTINTPWAMLFPTSQSEDIKIAPTHAAWQNILQQYGLLPRHPSQLYEMILEGVVLFILLNLFIRKPRPMGSVSGLFLIGYGIFRIIVEYFRQPDAQIGLLDGVISMGQLLSIPMVLTGVIIMIWSYSRSSSASKTKGTSRPNPVL</sequence>
<dbReference type="PATRIC" id="fig|1005043.3.peg.23"/>
<dbReference type="Pfam" id="PF01790">
    <property type="entry name" value="LGT"/>
    <property type="match status" value="1"/>
</dbReference>
<dbReference type="NCBIfam" id="TIGR00544">
    <property type="entry name" value="lgt"/>
    <property type="match status" value="1"/>
</dbReference>
<evidence type="ECO:0000256" key="1">
    <source>
        <dbReference type="ARBA" id="ARBA00007150"/>
    </source>
</evidence>
<evidence type="ECO:0000256" key="2">
    <source>
        <dbReference type="ARBA" id="ARBA00022475"/>
    </source>
</evidence>
<dbReference type="HAMAP" id="MF_01147">
    <property type="entry name" value="Lgt"/>
    <property type="match status" value="1"/>
</dbReference>
<dbReference type="GO" id="GO:0008961">
    <property type="term" value="F:phosphatidylglycerol-prolipoprotein diacylglyceryl transferase activity"/>
    <property type="evidence" value="ECO:0007669"/>
    <property type="project" value="UniProtKB-UniRule"/>
</dbReference>
<feature type="transmembrane region" description="Helical" evidence="7">
    <location>
        <begin position="14"/>
        <end position="40"/>
    </location>
</feature>
<keyword evidence="5 7" id="KW-1133">Transmembrane helix</keyword>
<gene>
    <name evidence="7" type="primary">lgt</name>
    <name evidence="8" type="ORF">Rin_00000240</name>
</gene>
<dbReference type="GO" id="GO:0005886">
    <property type="term" value="C:plasma membrane"/>
    <property type="evidence" value="ECO:0007669"/>
    <property type="project" value="UniProtKB-SubCell"/>
</dbReference>
<dbReference type="EC" id="2.5.1.145" evidence="7"/>
<feature type="transmembrane region" description="Helical" evidence="7">
    <location>
        <begin position="100"/>
        <end position="117"/>
    </location>
</feature>
<dbReference type="GO" id="GO:0042158">
    <property type="term" value="P:lipoprotein biosynthetic process"/>
    <property type="evidence" value="ECO:0007669"/>
    <property type="project" value="UniProtKB-UniRule"/>
</dbReference>
<comment type="pathway">
    <text evidence="7">Protein modification; lipoprotein biosynthesis (diacylglyceryl transfer).</text>
</comment>
<evidence type="ECO:0000313" key="9">
    <source>
        <dbReference type="Proteomes" id="UP000004116"/>
    </source>
</evidence>
<reference evidence="8 9" key="1">
    <citation type="journal article" date="2012" name="Genome Res.">
        <title>Genomic basis of endosymbiont-conferred protection against an insect parasitoid.</title>
        <authorList>
            <person name="Hansen A.K."/>
            <person name="Vorburger C."/>
            <person name="Moran N.A."/>
        </authorList>
    </citation>
    <scope>NUCLEOTIDE SEQUENCE [LARGE SCALE GENOMIC DNA]</scope>
    <source>
        <strain evidence="9">R5.15</strain>
    </source>
</reference>
<dbReference type="OrthoDB" id="871140at2"/>
<proteinExistence type="inferred from homology"/>
<comment type="similarity">
    <text evidence="1 7">Belongs to the Lgt family.</text>
</comment>
<keyword evidence="3 7" id="KW-0808">Transferase</keyword>
<feature type="transmembrane region" description="Helical" evidence="7">
    <location>
        <begin position="224"/>
        <end position="242"/>
    </location>
</feature>
<comment type="subcellular location">
    <subcellularLocation>
        <location evidence="7">Cell membrane</location>
        <topology evidence="7">Multi-pass membrane protein</topology>
    </subcellularLocation>
</comment>
<comment type="caution">
    <text evidence="8">The sequence shown here is derived from an EMBL/GenBank/DDBJ whole genome shotgun (WGS) entry which is preliminary data.</text>
</comment>
<dbReference type="Proteomes" id="UP000004116">
    <property type="component" value="Unassembled WGS sequence"/>
</dbReference>
<keyword evidence="4 7" id="KW-0812">Transmembrane</keyword>
<evidence type="ECO:0000256" key="6">
    <source>
        <dbReference type="ARBA" id="ARBA00023136"/>
    </source>
</evidence>
<dbReference type="AlphaFoldDB" id="G2GW96"/>
<feature type="transmembrane region" description="Helical" evidence="7">
    <location>
        <begin position="200"/>
        <end position="218"/>
    </location>
</feature>
<comment type="catalytic activity">
    <reaction evidence="7">
        <text>L-cysteinyl-[prolipoprotein] + a 1,2-diacyl-sn-glycero-3-phospho-(1'-sn-glycerol) = an S-1,2-diacyl-sn-glyceryl-L-cysteinyl-[prolipoprotein] + sn-glycerol 1-phosphate + H(+)</text>
        <dbReference type="Rhea" id="RHEA:56712"/>
        <dbReference type="Rhea" id="RHEA-COMP:14679"/>
        <dbReference type="Rhea" id="RHEA-COMP:14680"/>
        <dbReference type="ChEBI" id="CHEBI:15378"/>
        <dbReference type="ChEBI" id="CHEBI:29950"/>
        <dbReference type="ChEBI" id="CHEBI:57685"/>
        <dbReference type="ChEBI" id="CHEBI:64716"/>
        <dbReference type="ChEBI" id="CHEBI:140658"/>
        <dbReference type="EC" id="2.5.1.145"/>
    </reaction>
</comment>
<dbReference type="PANTHER" id="PTHR30589">
    <property type="entry name" value="PROLIPOPROTEIN DIACYLGLYCERYL TRANSFERASE"/>
    <property type="match status" value="1"/>
</dbReference>
<dbReference type="PROSITE" id="PS01311">
    <property type="entry name" value="LGT"/>
    <property type="match status" value="1"/>
</dbReference>
<protein>
    <recommendedName>
        <fullName evidence="7">Phosphatidylglycerol--prolipoprotein diacylglyceryl transferase</fullName>
        <ecNumber evidence="7">2.5.1.145</ecNumber>
    </recommendedName>
</protein>
<feature type="binding site" evidence="7">
    <location>
        <position position="143"/>
    </location>
    <ligand>
        <name>a 1,2-diacyl-sn-glycero-3-phospho-(1'-sn-glycerol)</name>
        <dbReference type="ChEBI" id="CHEBI:64716"/>
    </ligand>
</feature>
<dbReference type="PANTHER" id="PTHR30589:SF0">
    <property type="entry name" value="PHOSPHATIDYLGLYCEROL--PROLIPOPROTEIN DIACYLGLYCERYL TRANSFERASE"/>
    <property type="match status" value="1"/>
</dbReference>
<keyword evidence="2 7" id="KW-1003">Cell membrane</keyword>
<evidence type="ECO:0000256" key="7">
    <source>
        <dbReference type="HAMAP-Rule" id="MF_01147"/>
    </source>
</evidence>
<evidence type="ECO:0000256" key="5">
    <source>
        <dbReference type="ARBA" id="ARBA00022989"/>
    </source>
</evidence>
<keyword evidence="8" id="KW-0449">Lipoprotein</keyword>
<dbReference type="InterPro" id="IPR001640">
    <property type="entry name" value="Lgt"/>
</dbReference>
<accession>G2GW96</accession>
<dbReference type="RefSeq" id="WP_006705665.1">
    <property type="nucleotide sequence ID" value="NZ_AGCA01000008.1"/>
</dbReference>
<name>G2GW96_9ENTR</name>
<evidence type="ECO:0000256" key="3">
    <source>
        <dbReference type="ARBA" id="ARBA00022679"/>
    </source>
</evidence>
<dbReference type="EMBL" id="AGCA01000008">
    <property type="protein sequence ID" value="EGY29984.1"/>
    <property type="molecule type" value="Genomic_DNA"/>
</dbReference>
<feature type="transmembrane region" description="Helical" evidence="7">
    <location>
        <begin position="60"/>
        <end position="80"/>
    </location>
</feature>
<evidence type="ECO:0000313" key="8">
    <source>
        <dbReference type="EMBL" id="EGY29984.1"/>
    </source>
</evidence>
<keyword evidence="6 7" id="KW-0472">Membrane</keyword>
<evidence type="ECO:0000256" key="4">
    <source>
        <dbReference type="ARBA" id="ARBA00022692"/>
    </source>
</evidence>
<keyword evidence="9" id="KW-1185">Reference proteome</keyword>
<comment type="function">
    <text evidence="7">Catalyzes the transfer of the diacylglyceryl group from phosphatidylglycerol to the sulfhydryl group of the N-terminal cysteine of a prolipoprotein, the first step in the formation of mature lipoproteins.</text>
</comment>
<feature type="transmembrane region" description="Helical" evidence="7">
    <location>
        <begin position="254"/>
        <end position="281"/>
    </location>
</feature>
<dbReference type="UniPathway" id="UPA00664"/>
<organism evidence="8 9">
    <name type="scientific">Candidatus Regiella insecticola 5.15</name>
    <dbReference type="NCBI Taxonomy" id="1005043"/>
    <lineage>
        <taxon>Bacteria</taxon>
        <taxon>Pseudomonadati</taxon>
        <taxon>Pseudomonadota</taxon>
        <taxon>Gammaproteobacteria</taxon>
        <taxon>Enterobacterales</taxon>
        <taxon>Enterobacteriaceae</taxon>
        <taxon>aphid secondary symbionts</taxon>
        <taxon>Candidatus Regiella</taxon>
    </lineage>
</organism>